<proteinExistence type="predicted"/>
<name>A0A5B6TES7_9BACT</name>
<evidence type="ECO:0000313" key="2">
    <source>
        <dbReference type="Proteomes" id="UP000324133"/>
    </source>
</evidence>
<dbReference type="OrthoDB" id="975117at2"/>
<dbReference type="Proteomes" id="UP000324133">
    <property type="component" value="Unassembled WGS sequence"/>
</dbReference>
<sequence length="419" mass="44570">MIVEITQKGSATVVATNSLNKITAENLNRVNMTVPFPGNNVAPSGMYTVNYRMIAKNGEQSMGTYDINVINNVAPVLCNYTSSLPNGKTVWIRLYVPEGETLPANDNTIYLTGSFGAREGGADWDGGGGPHRFTRLSATCYEIAMHLVSGDKFKITRGNWDKQMTNATGAEYSDFTYNGESTFSATAFNWKDLPVVTPTSTAGEILNIPAEAVKAGMLTVVANLDNSIDATSGNYYVVEKGATNVANGYKMVAFDKKLAAAVPKKSGVEYVVVKDDASATGKNRYGFVQSAVWDGQTNPARVTIGTFGPAGFTLGNKIVIVGGATPGDWGVSAGQDFTKTGEGKYSITIPLKADSEYLLLPEYNQWGDKWAFGSGTSAKGTFDVQGNGGNLSTKGLTAGTYKIDVDFTTGNGTYTLTKQ</sequence>
<evidence type="ECO:0000313" key="1">
    <source>
        <dbReference type="EMBL" id="KAA3437894.1"/>
    </source>
</evidence>
<keyword evidence="2" id="KW-1185">Reference proteome</keyword>
<protein>
    <recommendedName>
        <fullName evidence="3">SusF/SusE family outer membrane protein</fullName>
    </recommendedName>
</protein>
<dbReference type="EMBL" id="VKKY01000002">
    <property type="protein sequence ID" value="KAA3437894.1"/>
    <property type="molecule type" value="Genomic_DNA"/>
</dbReference>
<organism evidence="1 2">
    <name type="scientific">Rufibacter hautae</name>
    <dbReference type="NCBI Taxonomy" id="2595005"/>
    <lineage>
        <taxon>Bacteria</taxon>
        <taxon>Pseudomonadati</taxon>
        <taxon>Bacteroidota</taxon>
        <taxon>Cytophagia</taxon>
        <taxon>Cytophagales</taxon>
        <taxon>Hymenobacteraceae</taxon>
        <taxon>Rufibacter</taxon>
    </lineage>
</organism>
<comment type="caution">
    <text evidence="1">The sequence shown here is derived from an EMBL/GenBank/DDBJ whole genome shotgun (WGS) entry which is preliminary data.</text>
</comment>
<evidence type="ECO:0008006" key="3">
    <source>
        <dbReference type="Google" id="ProtNLM"/>
    </source>
</evidence>
<accession>A0A5B6TES7</accession>
<dbReference type="Gene3D" id="2.60.40.3620">
    <property type="match status" value="1"/>
</dbReference>
<gene>
    <name evidence="1" type="ORF">FOA19_11450</name>
</gene>
<reference evidence="1 2" key="1">
    <citation type="submission" date="2019-07" db="EMBL/GenBank/DDBJ databases">
        <title>Rufibacter sp. nov., isolated from lake sediment.</title>
        <authorList>
            <person name="Qu J.-H."/>
        </authorList>
    </citation>
    <scope>NUCLEOTIDE SEQUENCE [LARGE SCALE GENOMIC DNA]</scope>
    <source>
        <strain evidence="1 2">NBS58-1</strain>
    </source>
</reference>
<dbReference type="AlphaFoldDB" id="A0A5B6TES7"/>